<dbReference type="NCBIfam" id="NF045808">
    <property type="entry name" value="PT-DNA_restrict"/>
    <property type="match status" value="1"/>
</dbReference>
<keyword evidence="3" id="KW-0540">Nuclease</keyword>
<dbReference type="InterPro" id="IPR011396">
    <property type="entry name" value="PT_DNA_restrict"/>
</dbReference>
<protein>
    <submittedName>
        <fullName evidence="3">Putative restriction endonuclease</fullName>
    </submittedName>
</protein>
<sequence>MTSRESSSTSTSGDEVAAAFLSDLDRMGIYVSPSGHRAVHKPLLVLLMLARVQSMHSARATFNDIEEPLERLIAEFGRTSEHKPRAHYPFWYLKSDGFWTVDSSDELVRRQGKPEPKVSSLRELSVTAGFAEPIASRLLASQGLVREAATRVLKNAFPETRYVDVLDAVGLQLAIEVLSTRRDAAFRREILRAYNARCAVCGYAGRLGVQPVGIEAAHIKWVQFGGLNEITNGIAMCSLHHKLFDVGAFTVRSKDLRLLVSPQFDGIDGSSAALIKMAAADATLAAPLRDQEHPNARFLEWHAAEVFISGSRSASTSRTSSHR</sequence>
<reference evidence="3 4" key="1">
    <citation type="submission" date="2019-03" db="EMBL/GenBank/DDBJ databases">
        <title>Genomic Encyclopedia of Type Strains, Phase IV (KMG-IV): sequencing the most valuable type-strain genomes for metagenomic binning, comparative biology and taxonomic classification.</title>
        <authorList>
            <person name="Goeker M."/>
        </authorList>
    </citation>
    <scope>NUCLEOTIDE SEQUENCE [LARGE SCALE GENOMIC DNA]</scope>
    <source>
        <strain evidence="3 4">DSM 1709</strain>
    </source>
</reference>
<dbReference type="OrthoDB" id="9811869at2"/>
<evidence type="ECO:0000259" key="1">
    <source>
        <dbReference type="Pfam" id="PF13391"/>
    </source>
</evidence>
<comment type="caution">
    <text evidence="3">The sequence shown here is derived from an EMBL/GenBank/DDBJ whole genome shotgun (WGS) entry which is preliminary data.</text>
</comment>
<dbReference type="Proteomes" id="UP000295106">
    <property type="component" value="Unassembled WGS sequence"/>
</dbReference>
<dbReference type="GeneID" id="99685757"/>
<gene>
    <name evidence="3" type="ORF">EV684_104106</name>
</gene>
<keyword evidence="3" id="KW-0378">Hydrolase</keyword>
<feature type="domain" description="ScoMcrA-like DNA sulfur-binding" evidence="2">
    <location>
        <begin position="24"/>
        <end position="172"/>
    </location>
</feature>
<feature type="domain" description="HNH nuclease" evidence="1">
    <location>
        <begin position="198"/>
        <end position="251"/>
    </location>
</feature>
<dbReference type="EMBL" id="SLXD01000004">
    <property type="protein sequence ID" value="TCP03385.1"/>
    <property type="molecule type" value="Genomic_DNA"/>
</dbReference>
<evidence type="ECO:0000313" key="3">
    <source>
        <dbReference type="EMBL" id="TCP03385.1"/>
    </source>
</evidence>
<proteinExistence type="predicted"/>
<dbReference type="InterPro" id="IPR058813">
    <property type="entry name" value="DNA-SBD_ScoMcrA"/>
</dbReference>
<dbReference type="RefSeq" id="WP_132645885.1">
    <property type="nucleotide sequence ID" value="NZ_CP181386.1"/>
</dbReference>
<name>A0A4R2MDY4_RUBGE</name>
<evidence type="ECO:0000259" key="2">
    <source>
        <dbReference type="Pfam" id="PF26340"/>
    </source>
</evidence>
<dbReference type="CDD" id="cd00085">
    <property type="entry name" value="HNHc"/>
    <property type="match status" value="1"/>
</dbReference>
<evidence type="ECO:0000313" key="4">
    <source>
        <dbReference type="Proteomes" id="UP000295106"/>
    </source>
</evidence>
<dbReference type="Pfam" id="PF26340">
    <property type="entry name" value="DNA-SBD_ScoMcrA"/>
    <property type="match status" value="1"/>
</dbReference>
<dbReference type="GO" id="GO:0004519">
    <property type="term" value="F:endonuclease activity"/>
    <property type="evidence" value="ECO:0007669"/>
    <property type="project" value="UniProtKB-KW"/>
</dbReference>
<dbReference type="PIRSF" id="PIRSF030850">
    <property type="entry name" value="UCP030850"/>
    <property type="match status" value="1"/>
</dbReference>
<organism evidence="3 4">
    <name type="scientific">Rubrivivax gelatinosus</name>
    <name type="common">Rhodocyclus gelatinosus</name>
    <name type="synonym">Rhodopseudomonas gelatinosa</name>
    <dbReference type="NCBI Taxonomy" id="28068"/>
    <lineage>
        <taxon>Bacteria</taxon>
        <taxon>Pseudomonadati</taxon>
        <taxon>Pseudomonadota</taxon>
        <taxon>Betaproteobacteria</taxon>
        <taxon>Burkholderiales</taxon>
        <taxon>Sphaerotilaceae</taxon>
        <taxon>Rubrivivax</taxon>
    </lineage>
</organism>
<dbReference type="InterPro" id="IPR003615">
    <property type="entry name" value="HNH_nuc"/>
</dbReference>
<keyword evidence="3" id="KW-0255">Endonuclease</keyword>
<accession>A0A4R2MDY4</accession>
<dbReference type="AlphaFoldDB" id="A0A4R2MDY4"/>
<dbReference type="Pfam" id="PF13391">
    <property type="entry name" value="HNH_2"/>
    <property type="match status" value="1"/>
</dbReference>